<evidence type="ECO:0000256" key="3">
    <source>
        <dbReference type="ARBA" id="ARBA00022676"/>
    </source>
</evidence>
<dbReference type="EC" id="2.4.1.173" evidence="2"/>
<dbReference type="Gene3D" id="3.40.50.2000">
    <property type="entry name" value="Glycogen Phosphorylase B"/>
    <property type="match status" value="2"/>
</dbReference>
<dbReference type="AlphaFoldDB" id="A0A5N5QMK6"/>
<dbReference type="Pfam" id="PF06722">
    <property type="entry name" value="EryCIII-like_C"/>
    <property type="match status" value="1"/>
</dbReference>
<dbReference type="SUPFAM" id="SSF53756">
    <property type="entry name" value="UDP-Glycosyltransferase/glycogen phosphorylase"/>
    <property type="match status" value="1"/>
</dbReference>
<evidence type="ECO:0000313" key="11">
    <source>
        <dbReference type="EMBL" id="KAB5592798.1"/>
    </source>
</evidence>
<sequence length="1230" mass="135698">MASEQTGSTPSSRSSSRSRSDRGEPTRRSSTWSNTLDPNNGAVSAGQPSFFRILNAAAQYGQLALTEDEPDSDEGATPATEAAADTHISPDVGGNIEQKDFLAPETALANIGLYSASINSRAGSTASLRRFVQYAASGNMTPEMRATEIEGTATDKPRPMCDPSKALDHEVALKILQHEFGELTLPGEVEEMILETDAALFRDIAIIGVVHLTTHRITFHASLLPDDTPTPTGPELTTSHQSADGRIIKAGPGDVIEPRAGILHPARKRRVWVELSHDMITTYPDASDEGRVKPIRSVLLSHVNDVEPHDPTHPRRVRIQISILDQKFTVDAEYDTEESANEWRRETQAALYMYRYRRKTLLGQAGEKGAARKPEDAQTKSRGIRICIPLAQIQEYQHEWWAGFAFILSIAVEHALPISVGARSSGNHSGATKDLLGAALPSIENASQTPKPKRRESCRKIFRSQRTSQAPSVSPTTTVLTDGSSLSSASTGISSVPPPPSPGLQTTSASSESEGLANTLHLSIMQGDTKWEAFDDLVKVRRQSGGPPNVQAVLDWGELVFDEHPGSEESDENKEVKVEAPLDTEISSAERKIRRLFAIDDQQAVWIARCRLCGPVSSTTYFVISDRFVCYWAKSFYVRDTRYRFPISAIRGAAPTYVYAPRVHGLRVQIRGQQDLTFEFSSRELRDDALGRLKAIADTNLANGDNSTNTLNSPSQAPSPRSEQPRPVVAPDHGTLENCMSDVPALLSPISRVMERVNQVYIPPELISRFPKPINVPPSAQAHIPSKHFVCLTIGSRGDVQPYIALARGLIAEGHRATIVTHGEYKEWCEGWGVPHRTAGGDPTALMKLSVEYRMFSPQFFKEGLSHFRDWLDDLLLDAWNQCQDADVLIQSPSAMAGAHIAEALSEAFHSPRSESDTNNRTEIPFFHAFTMPWTRTNDYPHAFMTPPVEISGSFNYSTYVVFDNVFWQATSGQINRWRRKHLGLPNTDMAHLAQTKIPFIYNFSPAVVPKPLDWKDPIVISGYWFLDNPDLNWKPSQELTDFMNKARADGKPLVYIGFGSIVVPNPRAMTRSIVKAVLKSDVRAILSKGWSERLSKDAGPEIELPPEVFSIDKIPHDWLFPKIDAALHHGGAGTTGASLRAGIPTLIKPWFGDQFFWATRVTKLGAGLRVTSLSSSDLSDALKRAVSDRVMKEKAAAVGERIRSENGVDNAIRSIYLYLHRAGLDRTTL</sequence>
<dbReference type="EMBL" id="SSOP01000054">
    <property type="protein sequence ID" value="KAB5592798.1"/>
    <property type="molecule type" value="Genomic_DNA"/>
</dbReference>
<evidence type="ECO:0000256" key="1">
    <source>
        <dbReference type="ARBA" id="ARBA00006962"/>
    </source>
</evidence>
<dbReference type="Proteomes" id="UP000383932">
    <property type="component" value="Unassembled WGS sequence"/>
</dbReference>
<evidence type="ECO:0000256" key="8">
    <source>
        <dbReference type="SAM" id="MobiDB-lite"/>
    </source>
</evidence>
<dbReference type="InterPro" id="IPR004276">
    <property type="entry name" value="GlycoTrans_28_N"/>
</dbReference>
<dbReference type="GO" id="GO:0016906">
    <property type="term" value="F:sterol 3-beta-glucosyltransferase activity"/>
    <property type="evidence" value="ECO:0007669"/>
    <property type="project" value="UniProtKB-EC"/>
</dbReference>
<dbReference type="GO" id="GO:0016125">
    <property type="term" value="P:sterol metabolic process"/>
    <property type="evidence" value="ECO:0007669"/>
    <property type="project" value="TreeGrafter"/>
</dbReference>
<evidence type="ECO:0000256" key="6">
    <source>
        <dbReference type="ARBA" id="ARBA00047886"/>
    </source>
</evidence>
<dbReference type="InterPro" id="IPR050426">
    <property type="entry name" value="Glycosyltransferase_28"/>
</dbReference>
<protein>
    <recommendedName>
        <fullName evidence="2">sterol 3beta-glucosyltransferase</fullName>
        <ecNumber evidence="2">2.4.1.173</ecNumber>
    </recommendedName>
    <alternativeName>
        <fullName evidence="5">Autophagy-related protein 26</fullName>
    </alternativeName>
</protein>
<dbReference type="InterPro" id="IPR010610">
    <property type="entry name" value="EryCIII-like_C"/>
</dbReference>
<feature type="region of interest" description="Disordered" evidence="8">
    <location>
        <begin position="462"/>
        <end position="515"/>
    </location>
</feature>
<dbReference type="CDD" id="cd03784">
    <property type="entry name" value="GT1_Gtf-like"/>
    <property type="match status" value="1"/>
</dbReference>
<dbReference type="PANTHER" id="PTHR48050:SF26">
    <property type="entry name" value="STEROL 3-BETA-GLUCOSYLTRANSFERASE"/>
    <property type="match status" value="1"/>
</dbReference>
<dbReference type="InterPro" id="IPR002213">
    <property type="entry name" value="UDP_glucos_trans"/>
</dbReference>
<dbReference type="FunFam" id="3.40.50.2000:FF:000009">
    <property type="entry name" value="Sterol 3-beta-glucosyltransferase UGT80A2"/>
    <property type="match status" value="1"/>
</dbReference>
<evidence type="ECO:0000256" key="7">
    <source>
        <dbReference type="ARBA" id="ARBA00049453"/>
    </source>
</evidence>
<dbReference type="PANTHER" id="PTHR48050">
    <property type="entry name" value="STEROL 3-BETA-GLUCOSYLTRANSFERASE"/>
    <property type="match status" value="1"/>
</dbReference>
<feature type="compositionally biased region" description="Basic and acidic residues" evidence="8">
    <location>
        <begin position="18"/>
        <end position="27"/>
    </location>
</feature>
<feature type="compositionally biased region" description="Polar residues" evidence="8">
    <location>
        <begin position="1"/>
        <end position="10"/>
    </location>
</feature>
<evidence type="ECO:0000313" key="12">
    <source>
        <dbReference type="Proteomes" id="UP000383932"/>
    </source>
</evidence>
<dbReference type="Pfam" id="PF03033">
    <property type="entry name" value="Glyco_transf_28"/>
    <property type="match status" value="1"/>
</dbReference>
<feature type="region of interest" description="Disordered" evidence="8">
    <location>
        <begin position="67"/>
        <end position="95"/>
    </location>
</feature>
<organism evidence="11 12">
    <name type="scientific">Ceratobasidium theobromae</name>
    <dbReference type="NCBI Taxonomy" id="1582974"/>
    <lineage>
        <taxon>Eukaryota</taxon>
        <taxon>Fungi</taxon>
        <taxon>Dikarya</taxon>
        <taxon>Basidiomycota</taxon>
        <taxon>Agaricomycotina</taxon>
        <taxon>Agaricomycetes</taxon>
        <taxon>Cantharellales</taxon>
        <taxon>Ceratobasidiaceae</taxon>
        <taxon>Ceratobasidium</taxon>
    </lineage>
</organism>
<feature type="compositionally biased region" description="Polar residues" evidence="8">
    <location>
        <begin position="701"/>
        <end position="722"/>
    </location>
</feature>
<comment type="catalytic activity">
    <reaction evidence="6">
        <text>ergosterol + UDP-alpha-D-glucose = ergosteryl 3-beta-D-glucoside + UDP + H(+)</text>
        <dbReference type="Rhea" id="RHEA:61836"/>
        <dbReference type="ChEBI" id="CHEBI:15378"/>
        <dbReference type="ChEBI" id="CHEBI:16933"/>
        <dbReference type="ChEBI" id="CHEBI:52973"/>
        <dbReference type="ChEBI" id="CHEBI:58223"/>
        <dbReference type="ChEBI" id="CHEBI:58885"/>
    </reaction>
    <physiologicalReaction direction="left-to-right" evidence="6">
        <dbReference type="Rhea" id="RHEA:61837"/>
    </physiologicalReaction>
</comment>
<evidence type="ECO:0000256" key="5">
    <source>
        <dbReference type="ARBA" id="ARBA00029843"/>
    </source>
</evidence>
<proteinExistence type="inferred from homology"/>
<feature type="region of interest" description="Disordered" evidence="8">
    <location>
        <begin position="1"/>
        <end position="45"/>
    </location>
</feature>
<comment type="caution">
    <text evidence="11">The sequence shown here is derived from an EMBL/GenBank/DDBJ whole genome shotgun (WGS) entry which is preliminary data.</text>
</comment>
<name>A0A5N5QMK6_9AGAM</name>
<keyword evidence="12" id="KW-1185">Reference proteome</keyword>
<gene>
    <name evidence="11" type="ORF">CTheo_3782</name>
</gene>
<feature type="compositionally biased region" description="Polar residues" evidence="8">
    <location>
        <begin position="503"/>
        <end position="513"/>
    </location>
</feature>
<feature type="domain" description="Erythromycin biosynthesis protein CIII-like C-terminal" evidence="10">
    <location>
        <begin position="1104"/>
        <end position="1203"/>
    </location>
</feature>
<feature type="region of interest" description="Disordered" evidence="8">
    <location>
        <begin position="701"/>
        <end position="732"/>
    </location>
</feature>
<feature type="compositionally biased region" description="Polar residues" evidence="8">
    <location>
        <begin position="28"/>
        <end position="42"/>
    </location>
</feature>
<dbReference type="OrthoDB" id="10261837at2759"/>
<dbReference type="GO" id="GO:0005975">
    <property type="term" value="P:carbohydrate metabolic process"/>
    <property type="evidence" value="ECO:0007669"/>
    <property type="project" value="InterPro"/>
</dbReference>
<comment type="catalytic activity">
    <reaction evidence="7">
        <text>a sterol + UDP-alpha-D-glucose = a sterol 3-beta-D-glucoside + UDP + H(+)</text>
        <dbReference type="Rhea" id="RHEA:22724"/>
        <dbReference type="ChEBI" id="CHEBI:15378"/>
        <dbReference type="ChEBI" id="CHEBI:15889"/>
        <dbReference type="ChEBI" id="CHEBI:37424"/>
        <dbReference type="ChEBI" id="CHEBI:58223"/>
        <dbReference type="ChEBI" id="CHEBI:58885"/>
        <dbReference type="EC" id="2.4.1.173"/>
    </reaction>
    <physiologicalReaction direction="left-to-right" evidence="7">
        <dbReference type="Rhea" id="RHEA:22725"/>
    </physiologicalReaction>
</comment>
<comment type="similarity">
    <text evidence="1">Belongs to the glycosyltransferase 28 family.</text>
</comment>
<feature type="compositionally biased region" description="Polar residues" evidence="8">
    <location>
        <begin position="464"/>
        <end position="483"/>
    </location>
</feature>
<feature type="compositionally biased region" description="Low complexity" evidence="8">
    <location>
        <begin position="484"/>
        <end position="495"/>
    </location>
</feature>
<evidence type="ECO:0000256" key="2">
    <source>
        <dbReference type="ARBA" id="ARBA00012650"/>
    </source>
</evidence>
<accession>A0A5N5QMK6</accession>
<keyword evidence="3" id="KW-0328">Glycosyltransferase</keyword>
<keyword evidence="4 11" id="KW-0808">Transferase</keyword>
<dbReference type="FunFam" id="3.40.50.2000:FF:000029">
    <property type="entry name" value="Sterol 3-beta-glucosyltransferase"/>
    <property type="match status" value="1"/>
</dbReference>
<evidence type="ECO:0000259" key="9">
    <source>
        <dbReference type="Pfam" id="PF03033"/>
    </source>
</evidence>
<reference evidence="11 12" key="1">
    <citation type="journal article" date="2019" name="Fungal Biol. Biotechnol.">
        <title>Draft genome sequence of fastidious pathogen Ceratobasidium theobromae, which causes vascular-streak dieback in Theobroma cacao.</title>
        <authorList>
            <person name="Ali S.S."/>
            <person name="Asman A."/>
            <person name="Shao J."/>
            <person name="Firmansyah A.P."/>
            <person name="Susilo A.W."/>
            <person name="Rosmana A."/>
            <person name="McMahon P."/>
            <person name="Junaid M."/>
            <person name="Guest D."/>
            <person name="Kheng T.Y."/>
            <person name="Meinhardt L.W."/>
            <person name="Bailey B.A."/>
        </authorList>
    </citation>
    <scope>NUCLEOTIDE SEQUENCE [LARGE SCALE GENOMIC DNA]</scope>
    <source>
        <strain evidence="11 12">CT2</strain>
    </source>
</reference>
<evidence type="ECO:0000259" key="10">
    <source>
        <dbReference type="Pfam" id="PF06722"/>
    </source>
</evidence>
<feature type="domain" description="Glycosyltransferase family 28 N-terminal" evidence="9">
    <location>
        <begin position="790"/>
        <end position="915"/>
    </location>
</feature>
<evidence type="ECO:0000256" key="4">
    <source>
        <dbReference type="ARBA" id="ARBA00022679"/>
    </source>
</evidence>